<dbReference type="InterPro" id="IPR029052">
    <property type="entry name" value="Metallo-depent_PP-like"/>
</dbReference>
<dbReference type="Proteomes" id="UP000606922">
    <property type="component" value="Unassembled WGS sequence"/>
</dbReference>
<dbReference type="SUPFAM" id="SSF56300">
    <property type="entry name" value="Metallo-dependent phosphatases"/>
    <property type="match status" value="1"/>
</dbReference>
<gene>
    <name evidence="2" type="ORF">GCM10010979_19450</name>
</gene>
<reference evidence="2" key="1">
    <citation type="journal article" date="2014" name="Int. J. Syst. Evol. Microbiol.">
        <title>Complete genome sequence of Corynebacterium casei LMG S-19264T (=DSM 44701T), isolated from a smear-ripened cheese.</title>
        <authorList>
            <consortium name="US DOE Joint Genome Institute (JGI-PGF)"/>
            <person name="Walter F."/>
            <person name="Albersmeier A."/>
            <person name="Kalinowski J."/>
            <person name="Ruckert C."/>
        </authorList>
    </citation>
    <scope>NUCLEOTIDE SEQUENCE</scope>
    <source>
        <strain evidence="2">CGMCC 1.12813</strain>
    </source>
</reference>
<accession>A0A916SKP7</accession>
<dbReference type="Pfam" id="PF00149">
    <property type="entry name" value="Metallophos"/>
    <property type="match status" value="1"/>
</dbReference>
<protein>
    <recommendedName>
        <fullName evidence="1">Calcineurin-like phosphoesterase domain-containing protein</fullName>
    </recommendedName>
</protein>
<organism evidence="2 3">
    <name type="scientific">Conyzicola nivalis</name>
    <dbReference type="NCBI Taxonomy" id="1477021"/>
    <lineage>
        <taxon>Bacteria</taxon>
        <taxon>Bacillati</taxon>
        <taxon>Actinomycetota</taxon>
        <taxon>Actinomycetes</taxon>
        <taxon>Micrococcales</taxon>
        <taxon>Microbacteriaceae</taxon>
        <taxon>Conyzicola</taxon>
    </lineage>
</organism>
<feature type="domain" description="Calcineurin-like phosphoesterase" evidence="1">
    <location>
        <begin position="54"/>
        <end position="251"/>
    </location>
</feature>
<reference evidence="2" key="2">
    <citation type="submission" date="2020-09" db="EMBL/GenBank/DDBJ databases">
        <authorList>
            <person name="Sun Q."/>
            <person name="Zhou Y."/>
        </authorList>
    </citation>
    <scope>NUCLEOTIDE SEQUENCE</scope>
    <source>
        <strain evidence="2">CGMCC 1.12813</strain>
    </source>
</reference>
<dbReference type="GO" id="GO:0008758">
    <property type="term" value="F:UDP-2,3-diacylglucosamine hydrolase activity"/>
    <property type="evidence" value="ECO:0007669"/>
    <property type="project" value="TreeGrafter"/>
</dbReference>
<proteinExistence type="predicted"/>
<dbReference type="GO" id="GO:0016020">
    <property type="term" value="C:membrane"/>
    <property type="evidence" value="ECO:0007669"/>
    <property type="project" value="GOC"/>
</dbReference>
<dbReference type="PANTHER" id="PTHR31302:SF20">
    <property type="entry name" value="CONSERVED PROTEIN"/>
    <property type="match status" value="1"/>
</dbReference>
<evidence type="ECO:0000313" key="3">
    <source>
        <dbReference type="Proteomes" id="UP000606922"/>
    </source>
</evidence>
<dbReference type="InterPro" id="IPR004843">
    <property type="entry name" value="Calcineurin-like_PHP"/>
</dbReference>
<comment type="caution">
    <text evidence="2">The sequence shown here is derived from an EMBL/GenBank/DDBJ whole genome shotgun (WGS) entry which is preliminary data.</text>
</comment>
<dbReference type="PANTHER" id="PTHR31302">
    <property type="entry name" value="TRANSMEMBRANE PROTEIN WITH METALLOPHOSPHOESTERASE DOMAIN-RELATED"/>
    <property type="match status" value="1"/>
</dbReference>
<dbReference type="Gene3D" id="3.60.21.10">
    <property type="match status" value="1"/>
</dbReference>
<keyword evidence="3" id="KW-1185">Reference proteome</keyword>
<sequence length="323" mass="35145">MLTHPAAKTAATALGAAAAVGVGAVAWGSLVERNRYLVRHEVLPILEPGARPLTVLHLADLHLAPWQEEKQEWVRSLADYEPDLVINTGDNLGHEDAYDALEYTLAPFSSAPGVFVNGSNDYVGPSFKNPMRYFTGPSKHPKTSVVLDTPRMERYFENDLGWLSLNNTARAMTIKGSRLEFFGVNDAHRGWDKLGTLPGVIEDMRENVEWPPGLGGQESVSIGVTHAPYQRVLNSFVNNGANVIFAGHTHGGQVRLPGLPALVTNCDIPRDQAQGLSVWHNARRAAYLNVSAGIGTSIYAPFRFACRPEAVVVTLTASDFSYS</sequence>
<evidence type="ECO:0000313" key="2">
    <source>
        <dbReference type="EMBL" id="GGB04818.1"/>
    </source>
</evidence>
<dbReference type="EMBL" id="BMGB01000001">
    <property type="protein sequence ID" value="GGB04818.1"/>
    <property type="molecule type" value="Genomic_DNA"/>
</dbReference>
<name>A0A916SKP7_9MICO</name>
<evidence type="ECO:0000259" key="1">
    <source>
        <dbReference type="Pfam" id="PF00149"/>
    </source>
</evidence>
<dbReference type="AlphaFoldDB" id="A0A916SKP7"/>
<dbReference type="GO" id="GO:0009245">
    <property type="term" value="P:lipid A biosynthetic process"/>
    <property type="evidence" value="ECO:0007669"/>
    <property type="project" value="TreeGrafter"/>
</dbReference>
<dbReference type="InterPro" id="IPR051158">
    <property type="entry name" value="Metallophosphoesterase_sf"/>
</dbReference>